<evidence type="ECO:0000256" key="8">
    <source>
        <dbReference type="PROSITE-ProRule" id="PRU01240"/>
    </source>
</evidence>
<feature type="domain" description="Inhibitor I9" evidence="11">
    <location>
        <begin position="48"/>
        <end position="137"/>
    </location>
</feature>
<feature type="active site" description="Charge relay system" evidence="8">
    <location>
        <position position="247"/>
    </location>
</feature>
<dbReference type="InterPro" id="IPR000209">
    <property type="entry name" value="Peptidase_S8/S53_dom"/>
</dbReference>
<comment type="caution">
    <text evidence="13">The sequence shown here is derived from an EMBL/GenBank/DDBJ whole genome shotgun (WGS) entry which is preliminary data.</text>
</comment>
<dbReference type="GO" id="GO:0004252">
    <property type="term" value="F:serine-type endopeptidase activity"/>
    <property type="evidence" value="ECO:0007669"/>
    <property type="project" value="UniProtKB-UniRule"/>
</dbReference>
<dbReference type="InterPro" id="IPR010259">
    <property type="entry name" value="S8pro/Inhibitor_I9"/>
</dbReference>
<evidence type="ECO:0000256" key="9">
    <source>
        <dbReference type="SAM" id="SignalP"/>
    </source>
</evidence>
<keyword evidence="5 8" id="KW-0378">Hydrolase</keyword>
<evidence type="ECO:0000256" key="1">
    <source>
        <dbReference type="ARBA" id="ARBA00004613"/>
    </source>
</evidence>
<dbReference type="InterPro" id="IPR034197">
    <property type="entry name" value="Peptidases_S8_3"/>
</dbReference>
<keyword evidence="3 8" id="KW-0645">Protease</keyword>
<keyword evidence="4 9" id="KW-0732">Signal</keyword>
<evidence type="ECO:0000256" key="7">
    <source>
        <dbReference type="ARBA" id="ARBA00023180"/>
    </source>
</evidence>
<evidence type="ECO:0000259" key="12">
    <source>
        <dbReference type="Pfam" id="PF17766"/>
    </source>
</evidence>
<name>A0A8J5W3A8_ZIZPA</name>
<dbReference type="PANTHER" id="PTHR10795">
    <property type="entry name" value="PROPROTEIN CONVERTASE SUBTILISIN/KEXIN"/>
    <property type="match status" value="1"/>
</dbReference>
<dbReference type="InterPro" id="IPR023827">
    <property type="entry name" value="Peptidase_S8_Asp-AS"/>
</dbReference>
<keyword evidence="7" id="KW-0325">Glycoprotein</keyword>
<evidence type="ECO:0000256" key="3">
    <source>
        <dbReference type="ARBA" id="ARBA00022670"/>
    </source>
</evidence>
<dbReference type="FunFam" id="2.60.40.2310:FF:000001">
    <property type="entry name" value="Subtilisin-like protease SBT1.5"/>
    <property type="match status" value="1"/>
</dbReference>
<dbReference type="EMBL" id="JAAALK010000283">
    <property type="protein sequence ID" value="KAG8072634.1"/>
    <property type="molecule type" value="Genomic_DNA"/>
</dbReference>
<evidence type="ECO:0000256" key="6">
    <source>
        <dbReference type="ARBA" id="ARBA00022825"/>
    </source>
</evidence>
<feature type="chain" id="PRO_5035317941" evidence="9">
    <location>
        <begin position="35"/>
        <end position="801"/>
    </location>
</feature>
<protein>
    <submittedName>
        <fullName evidence="13">Uncharacterized protein</fullName>
    </submittedName>
</protein>
<evidence type="ECO:0000256" key="4">
    <source>
        <dbReference type="ARBA" id="ARBA00022729"/>
    </source>
</evidence>
<dbReference type="InterPro" id="IPR041469">
    <property type="entry name" value="Subtilisin-like_FN3"/>
</dbReference>
<gene>
    <name evidence="13" type="ORF">GUJ93_ZPchr0006g44254</name>
</gene>
<feature type="domain" description="Peptidase S8/S53" evidence="10">
    <location>
        <begin position="160"/>
        <end position="620"/>
    </location>
</feature>
<dbReference type="PROSITE" id="PS00138">
    <property type="entry name" value="SUBTILASE_SER"/>
    <property type="match status" value="1"/>
</dbReference>
<evidence type="ECO:0000256" key="5">
    <source>
        <dbReference type="ARBA" id="ARBA00022801"/>
    </source>
</evidence>
<comment type="subcellular location">
    <subcellularLocation>
        <location evidence="1">Secreted</location>
    </subcellularLocation>
</comment>
<dbReference type="GO" id="GO:0006508">
    <property type="term" value="P:proteolysis"/>
    <property type="evidence" value="ECO:0007669"/>
    <property type="project" value="UniProtKB-KW"/>
</dbReference>
<dbReference type="PROSITE" id="PS00136">
    <property type="entry name" value="SUBTILASE_ASP"/>
    <property type="match status" value="1"/>
</dbReference>
<feature type="active site" description="Charge relay system" evidence="8">
    <location>
        <position position="169"/>
    </location>
</feature>
<feature type="domain" description="Subtilisin-like protease fibronectin type-III" evidence="12">
    <location>
        <begin position="700"/>
        <end position="798"/>
    </location>
</feature>
<organism evidence="13 14">
    <name type="scientific">Zizania palustris</name>
    <name type="common">Northern wild rice</name>
    <dbReference type="NCBI Taxonomy" id="103762"/>
    <lineage>
        <taxon>Eukaryota</taxon>
        <taxon>Viridiplantae</taxon>
        <taxon>Streptophyta</taxon>
        <taxon>Embryophyta</taxon>
        <taxon>Tracheophyta</taxon>
        <taxon>Spermatophyta</taxon>
        <taxon>Magnoliopsida</taxon>
        <taxon>Liliopsida</taxon>
        <taxon>Poales</taxon>
        <taxon>Poaceae</taxon>
        <taxon>BOP clade</taxon>
        <taxon>Oryzoideae</taxon>
        <taxon>Oryzeae</taxon>
        <taxon>Zizaniinae</taxon>
        <taxon>Zizania</taxon>
    </lineage>
</organism>
<dbReference type="Proteomes" id="UP000729402">
    <property type="component" value="Unassembled WGS sequence"/>
</dbReference>
<proteinExistence type="inferred from homology"/>
<dbReference type="GO" id="GO:0005576">
    <property type="term" value="C:extracellular region"/>
    <property type="evidence" value="ECO:0007669"/>
    <property type="project" value="UniProtKB-SubCell"/>
</dbReference>
<evidence type="ECO:0000259" key="11">
    <source>
        <dbReference type="Pfam" id="PF05922"/>
    </source>
</evidence>
<evidence type="ECO:0000256" key="2">
    <source>
        <dbReference type="ARBA" id="ARBA00011073"/>
    </source>
</evidence>
<dbReference type="Pfam" id="PF05922">
    <property type="entry name" value="Inhibitor_I9"/>
    <property type="match status" value="1"/>
</dbReference>
<sequence>MNLKSITINPATARVTMSKTLLVILSLLHAMVAAMPVMRVEQADDVSTYIVHVAHEHAAPPASPSTGDQDHIGRTHYTSFLRGILPSHISEPEPSLIYAYSHAATGFAVRMSKHQAAHVEGHQGVLAVIPDGRHELHTTLSPSFLHLSPSSGLVLVSNGGTGVVIAILDTGIYPKDRRSFAADPSLPPPPRTFRGGCVSTPSFNATAYCNNKLVGAKYFYRGYEASIYPHRINETEESKSALDTNGHGTHTASTAAGSQVPGANLFGYANGTAQGMAVRAHIAAYKVCWGIPPGCHDSDILAGMDEAISDRVDVISLSLGGPSKYKGHLYNEATAIGSFNAIRKGIFVSASAGNNGPELSTATNEAPWIMTVGASSLNRRFPARVVLGNGRTYVGSSLFSGQNTVASLIPLVYGGDAGSDICFYGNLSRNIVGGKIVLCEDGGNLTFSTAQEVAVRLAGGIGTIISSRDVYGDFIRTLADIHPATTVTFSDFRAILTYKQSVRNPVARMVFDGTTISQSPSAPRVAAFSSRGPNSFAAEILKPDVIAPGVEILAAWTGEAAPSFLKFNIDNRPVEFNIISGTSMACPHVSGIAAMLKVARPSWSPTAIKSALMTTAYNSDNSGNPIKSSVNGQAAGPFELGSGHVDPNRALDPGLVYDATPDDYITFLCALKYTSRQIALFTKDGTVTDCRTRPQTPVGDLNYPAFSVAFGRFGGRVTQRRTVTNVGANTNVVYDVNITAPLGTTLTVAPRRLAFNAQVKTLPYSVTLSARANTKSSYEWGSIVWNDGQHAVRSPVVVTWA</sequence>
<evidence type="ECO:0000313" key="14">
    <source>
        <dbReference type="Proteomes" id="UP000729402"/>
    </source>
</evidence>
<keyword evidence="14" id="KW-1185">Reference proteome</keyword>
<reference evidence="13" key="2">
    <citation type="submission" date="2021-02" db="EMBL/GenBank/DDBJ databases">
        <authorList>
            <person name="Kimball J.A."/>
            <person name="Haas M.W."/>
            <person name="Macchietto M."/>
            <person name="Kono T."/>
            <person name="Duquette J."/>
            <person name="Shao M."/>
        </authorList>
    </citation>
    <scope>NUCLEOTIDE SEQUENCE</scope>
    <source>
        <tissue evidence="13">Fresh leaf tissue</tissue>
    </source>
</reference>
<dbReference type="FunFam" id="3.40.50.200:FF:000006">
    <property type="entry name" value="Subtilisin-like protease SBT1.5"/>
    <property type="match status" value="1"/>
</dbReference>
<keyword evidence="6 8" id="KW-0720">Serine protease</keyword>
<feature type="active site" description="Charge relay system" evidence="8">
    <location>
        <position position="583"/>
    </location>
</feature>
<dbReference type="Pfam" id="PF17766">
    <property type="entry name" value="fn3_6"/>
    <property type="match status" value="1"/>
</dbReference>
<dbReference type="InterPro" id="IPR023828">
    <property type="entry name" value="Peptidase_S8_Ser-AS"/>
</dbReference>
<dbReference type="CDD" id="cd04852">
    <property type="entry name" value="Peptidases_S8_3"/>
    <property type="match status" value="1"/>
</dbReference>
<comment type="similarity">
    <text evidence="2 8">Belongs to the peptidase S8 family.</text>
</comment>
<dbReference type="PROSITE" id="PS51892">
    <property type="entry name" value="SUBTILASE"/>
    <property type="match status" value="1"/>
</dbReference>
<dbReference type="Pfam" id="PF00082">
    <property type="entry name" value="Peptidase_S8"/>
    <property type="match status" value="1"/>
</dbReference>
<accession>A0A8J5W3A8</accession>
<evidence type="ECO:0000313" key="13">
    <source>
        <dbReference type="EMBL" id="KAG8072634.1"/>
    </source>
</evidence>
<feature type="signal peptide" evidence="9">
    <location>
        <begin position="1"/>
        <end position="34"/>
    </location>
</feature>
<evidence type="ECO:0000259" key="10">
    <source>
        <dbReference type="Pfam" id="PF00082"/>
    </source>
</evidence>
<dbReference type="AlphaFoldDB" id="A0A8J5W3A8"/>
<dbReference type="CDD" id="cd02120">
    <property type="entry name" value="PA_subtilisin_like"/>
    <property type="match status" value="1"/>
</dbReference>
<reference evidence="13" key="1">
    <citation type="journal article" date="2021" name="bioRxiv">
        <title>Whole Genome Assembly and Annotation of Northern Wild Rice, Zizania palustris L., Supports a Whole Genome Duplication in the Zizania Genus.</title>
        <authorList>
            <person name="Haas M."/>
            <person name="Kono T."/>
            <person name="Macchietto M."/>
            <person name="Millas R."/>
            <person name="McGilp L."/>
            <person name="Shao M."/>
            <person name="Duquette J."/>
            <person name="Hirsch C.N."/>
            <person name="Kimball J."/>
        </authorList>
    </citation>
    <scope>NUCLEOTIDE SEQUENCE</scope>
    <source>
        <tissue evidence="13">Fresh leaf tissue</tissue>
    </source>
</reference>
<dbReference type="InterPro" id="IPR045051">
    <property type="entry name" value="SBT"/>
</dbReference>
<dbReference type="OrthoDB" id="206201at2759"/>